<evidence type="ECO:0000313" key="3">
    <source>
        <dbReference type="Proteomes" id="UP000298416"/>
    </source>
</evidence>
<dbReference type="PANTHER" id="PTHR33671">
    <property type="entry name" value="N-METHYLTRANSFERASE, PUTATIVE (DUF688)-RELATED"/>
    <property type="match status" value="1"/>
</dbReference>
<feature type="compositionally biased region" description="Polar residues" evidence="1">
    <location>
        <begin position="345"/>
        <end position="359"/>
    </location>
</feature>
<keyword evidence="3" id="KW-1185">Reference proteome</keyword>
<proteinExistence type="predicted"/>
<feature type="compositionally biased region" description="Pro residues" evidence="1">
    <location>
        <begin position="329"/>
        <end position="343"/>
    </location>
</feature>
<gene>
    <name evidence="2" type="ORF">SASPL_132504</name>
</gene>
<dbReference type="PANTHER" id="PTHR33671:SF2">
    <property type="entry name" value="N-METHYLTRANSFERASE, PUTATIVE (DUF688)-RELATED"/>
    <property type="match status" value="1"/>
</dbReference>
<protein>
    <submittedName>
        <fullName evidence="2">Uncharacterized protein</fullName>
    </submittedName>
</protein>
<feature type="region of interest" description="Disordered" evidence="1">
    <location>
        <begin position="320"/>
        <end position="362"/>
    </location>
</feature>
<evidence type="ECO:0000313" key="2">
    <source>
        <dbReference type="EMBL" id="KAG6404927.1"/>
    </source>
</evidence>
<dbReference type="Pfam" id="PF05097">
    <property type="entry name" value="DUF688"/>
    <property type="match status" value="2"/>
</dbReference>
<reference evidence="2" key="2">
    <citation type="submission" date="2020-08" db="EMBL/GenBank/DDBJ databases">
        <title>Plant Genome Project.</title>
        <authorList>
            <person name="Zhang R.-G."/>
        </authorList>
    </citation>
    <scope>NUCLEOTIDE SEQUENCE</scope>
    <source>
        <strain evidence="2">Huo1</strain>
        <tissue evidence="2">Leaf</tissue>
    </source>
</reference>
<dbReference type="EMBL" id="PNBA02000012">
    <property type="protein sequence ID" value="KAG6404927.1"/>
    <property type="molecule type" value="Genomic_DNA"/>
</dbReference>
<dbReference type="InterPro" id="IPR007789">
    <property type="entry name" value="DUF688"/>
</dbReference>
<organism evidence="2">
    <name type="scientific">Salvia splendens</name>
    <name type="common">Scarlet sage</name>
    <dbReference type="NCBI Taxonomy" id="180675"/>
    <lineage>
        <taxon>Eukaryota</taxon>
        <taxon>Viridiplantae</taxon>
        <taxon>Streptophyta</taxon>
        <taxon>Embryophyta</taxon>
        <taxon>Tracheophyta</taxon>
        <taxon>Spermatophyta</taxon>
        <taxon>Magnoliopsida</taxon>
        <taxon>eudicotyledons</taxon>
        <taxon>Gunneridae</taxon>
        <taxon>Pentapetalae</taxon>
        <taxon>asterids</taxon>
        <taxon>lamiids</taxon>
        <taxon>Lamiales</taxon>
        <taxon>Lamiaceae</taxon>
        <taxon>Nepetoideae</taxon>
        <taxon>Mentheae</taxon>
        <taxon>Salviinae</taxon>
        <taxon>Salvia</taxon>
        <taxon>Salvia subgen. Calosphace</taxon>
        <taxon>core Calosphace</taxon>
    </lineage>
</organism>
<sequence>MVEKKLNFNQPILSVRKHSHKVTSHIVGQREGFPVIHRLPPHRPEQSFCSRPVGNPVSVPFQWEQIPGRPKEEILAQSNDYARPFVWEQIPGQPKEDILAQSYNYARPSVSPEPLVGVEALRQTSSDSDASSESIVDDLGVRQREHERRKVVYQEKSIVLHCRPSFKRGGSDQHENVIRVSCLMPRAFLKSSVCSLSPVPAMSRAHAMTFPGSRMLCESAVSGSSTDSENEVMSRKARGYQQRYMPFLVEAPHKKSLRTLRELLDADDAARIVENSESYVKTSGVMKINEDSYSDSDSDHDLSSEDDIRTAVNEAAENARKRIAREGEAPPPPPPPPPPPLPKSPSDSWLSRTLSSTSVGKARSSVFMSRLSNKYY</sequence>
<reference evidence="2" key="1">
    <citation type="submission" date="2018-01" db="EMBL/GenBank/DDBJ databases">
        <authorList>
            <person name="Mao J.F."/>
        </authorList>
    </citation>
    <scope>NUCLEOTIDE SEQUENCE</scope>
    <source>
        <strain evidence="2">Huo1</strain>
        <tissue evidence="2">Leaf</tissue>
    </source>
</reference>
<evidence type="ECO:0000256" key="1">
    <source>
        <dbReference type="SAM" id="MobiDB-lite"/>
    </source>
</evidence>
<accession>A0A8X8ZH96</accession>
<dbReference type="Proteomes" id="UP000298416">
    <property type="component" value="Unassembled WGS sequence"/>
</dbReference>
<dbReference type="AlphaFoldDB" id="A0A8X8ZH96"/>
<name>A0A8X8ZH96_SALSN</name>
<comment type="caution">
    <text evidence="2">The sequence shown here is derived from an EMBL/GenBank/DDBJ whole genome shotgun (WGS) entry which is preliminary data.</text>
</comment>